<dbReference type="STRING" id="65393.PCC7424_0202"/>
<dbReference type="SUPFAM" id="SSF52172">
    <property type="entry name" value="CheY-like"/>
    <property type="match status" value="1"/>
</dbReference>
<dbReference type="SMART" id="SM00448">
    <property type="entry name" value="REC"/>
    <property type="match status" value="1"/>
</dbReference>
<dbReference type="eggNOG" id="COG2197">
    <property type="taxonomic scope" value="Bacteria"/>
</dbReference>
<dbReference type="PANTHER" id="PTHR43228">
    <property type="entry name" value="TWO-COMPONENT RESPONSE REGULATOR"/>
    <property type="match status" value="1"/>
</dbReference>
<gene>
    <name evidence="3" type="ordered locus">PCC7424_0202</name>
</gene>
<evidence type="ECO:0000259" key="2">
    <source>
        <dbReference type="PROSITE" id="PS50110"/>
    </source>
</evidence>
<feature type="domain" description="Response regulatory" evidence="2">
    <location>
        <begin position="11"/>
        <end position="127"/>
    </location>
</feature>
<dbReference type="KEGG" id="cyc:PCC7424_0202"/>
<organism evidence="3 4">
    <name type="scientific">Gloeothece citriformis (strain PCC 7424)</name>
    <name type="common">Cyanothece sp. (strain PCC 7424)</name>
    <dbReference type="NCBI Taxonomy" id="65393"/>
    <lineage>
        <taxon>Bacteria</taxon>
        <taxon>Bacillati</taxon>
        <taxon>Cyanobacteriota</taxon>
        <taxon>Cyanophyceae</taxon>
        <taxon>Oscillatoriophycideae</taxon>
        <taxon>Chroococcales</taxon>
        <taxon>Aphanothecaceae</taxon>
        <taxon>Gloeothece</taxon>
        <taxon>Gloeothece citriformis</taxon>
    </lineage>
</organism>
<dbReference type="PANTHER" id="PTHR43228:SF1">
    <property type="entry name" value="TWO-COMPONENT RESPONSE REGULATOR ARR22"/>
    <property type="match status" value="1"/>
</dbReference>
<dbReference type="Gene3D" id="3.40.50.2300">
    <property type="match status" value="1"/>
</dbReference>
<sequence>MIITNRQCKVRVLIVDDHELTRLTLKLALSKYKEIEVIDSATNGLEAVEKVKSYRPDVIILDLQMPILNGLSAASQIKLISPYTKILAYTSFEDPQTEVMSQTAPIDKFCHKDLPLEQLANLVKDLGKQPSSTLIDN</sequence>
<dbReference type="GO" id="GO:0000160">
    <property type="term" value="P:phosphorelay signal transduction system"/>
    <property type="evidence" value="ECO:0007669"/>
    <property type="project" value="InterPro"/>
</dbReference>
<dbReference type="Proteomes" id="UP000002384">
    <property type="component" value="Chromosome"/>
</dbReference>
<proteinExistence type="predicted"/>
<dbReference type="CDD" id="cd17535">
    <property type="entry name" value="REC_NarL-like"/>
    <property type="match status" value="1"/>
</dbReference>
<dbReference type="PROSITE" id="PS50110">
    <property type="entry name" value="RESPONSE_REGULATORY"/>
    <property type="match status" value="1"/>
</dbReference>
<dbReference type="AlphaFoldDB" id="B7KAJ9"/>
<evidence type="ECO:0000313" key="4">
    <source>
        <dbReference type="Proteomes" id="UP000002384"/>
    </source>
</evidence>
<dbReference type="InterPro" id="IPR058245">
    <property type="entry name" value="NreC/VraR/RcsB-like_REC"/>
</dbReference>
<reference evidence="4" key="1">
    <citation type="journal article" date="2011" name="MBio">
        <title>Novel metabolic attributes of the genus Cyanothece, comprising a group of unicellular nitrogen-fixing Cyanobacteria.</title>
        <authorList>
            <person name="Bandyopadhyay A."/>
            <person name="Elvitigala T."/>
            <person name="Welsh E."/>
            <person name="Stockel J."/>
            <person name="Liberton M."/>
            <person name="Min H."/>
            <person name="Sherman L.A."/>
            <person name="Pakrasi H.B."/>
        </authorList>
    </citation>
    <scope>NUCLEOTIDE SEQUENCE [LARGE SCALE GENOMIC DNA]</scope>
    <source>
        <strain evidence="4">PCC 7424</strain>
    </source>
</reference>
<protein>
    <submittedName>
        <fullName evidence="3">Response regulator receiver protein</fullName>
    </submittedName>
</protein>
<keyword evidence="1" id="KW-0597">Phosphoprotein</keyword>
<dbReference type="EMBL" id="CP001291">
    <property type="protein sequence ID" value="ACK68671.1"/>
    <property type="molecule type" value="Genomic_DNA"/>
</dbReference>
<keyword evidence="4" id="KW-1185">Reference proteome</keyword>
<evidence type="ECO:0000313" key="3">
    <source>
        <dbReference type="EMBL" id="ACK68671.1"/>
    </source>
</evidence>
<dbReference type="HOGENOM" id="CLU_000445_69_15_3"/>
<dbReference type="OrthoDB" id="9790669at2"/>
<dbReference type="InterPro" id="IPR011006">
    <property type="entry name" value="CheY-like_superfamily"/>
</dbReference>
<feature type="modified residue" description="4-aspartylphosphate" evidence="1">
    <location>
        <position position="62"/>
    </location>
</feature>
<evidence type="ECO:0000256" key="1">
    <source>
        <dbReference type="PROSITE-ProRule" id="PRU00169"/>
    </source>
</evidence>
<dbReference type="InterPro" id="IPR001789">
    <property type="entry name" value="Sig_transdc_resp-reg_receiver"/>
</dbReference>
<dbReference type="Pfam" id="PF00072">
    <property type="entry name" value="Response_reg"/>
    <property type="match status" value="1"/>
</dbReference>
<accession>B7KAJ9</accession>
<dbReference type="RefSeq" id="WP_012597621.1">
    <property type="nucleotide sequence ID" value="NC_011729.1"/>
</dbReference>
<dbReference type="InterPro" id="IPR052048">
    <property type="entry name" value="ST_Response_Regulator"/>
</dbReference>
<name>B7KAJ9_GLOC7</name>